<sequence length="219" mass="25177">MKRILYLSLLFPLVLACQGEKEHTAAAIYDKDSVSMMTSYGVNTLISDSGIMKYKIVAEEWEVNTVRNPSRWIFTKGLFMEQFDKKFNIQAFVQCDTAYYYDQKRLWELRGRVRIRTAEGLHFSSEELFWDQVAHEFYSHMFSHVVTPERTMQGSYFRSNENMTKYMVTNSKGSFESADMGMGEEESAPADNSATPADTTMQPKRLQTAPTKKSSAPQS</sequence>
<name>A0AC61QQM3_9BACT</name>
<evidence type="ECO:0000313" key="1">
    <source>
        <dbReference type="EMBL" id="TGX81717.1"/>
    </source>
</evidence>
<comment type="caution">
    <text evidence="1">The sequence shown here is derived from an EMBL/GenBank/DDBJ whole genome shotgun (WGS) entry which is preliminary data.</text>
</comment>
<gene>
    <name evidence="1" type="ORF">E5358_09300</name>
</gene>
<evidence type="ECO:0000313" key="2">
    <source>
        <dbReference type="Proteomes" id="UP000308886"/>
    </source>
</evidence>
<accession>A0AC61QQM3</accession>
<dbReference type="Proteomes" id="UP000308886">
    <property type="component" value="Unassembled WGS sequence"/>
</dbReference>
<reference evidence="1" key="1">
    <citation type="submission" date="2019-04" db="EMBL/GenBank/DDBJ databases">
        <title>Microbes associate with the intestines of laboratory mice.</title>
        <authorList>
            <person name="Navarre W."/>
            <person name="Wong E."/>
            <person name="Huang K."/>
            <person name="Tropini C."/>
            <person name="Ng K."/>
            <person name="Yu B."/>
        </authorList>
    </citation>
    <scope>NUCLEOTIDE SEQUENCE</scope>
    <source>
        <strain evidence="1">NM73_A23</strain>
    </source>
</reference>
<protein>
    <submittedName>
        <fullName evidence="1">LPS export ABC transporter periplasmic protein LptC</fullName>
    </submittedName>
</protein>
<organism evidence="1 2">
    <name type="scientific">Palleniella muris</name>
    <dbReference type="NCBI Taxonomy" id="3038145"/>
    <lineage>
        <taxon>Bacteria</taxon>
        <taxon>Pseudomonadati</taxon>
        <taxon>Bacteroidota</taxon>
        <taxon>Bacteroidia</taxon>
        <taxon>Bacteroidales</taxon>
        <taxon>Prevotellaceae</taxon>
        <taxon>Palleniella</taxon>
    </lineage>
</organism>
<dbReference type="EMBL" id="SRZC01000014">
    <property type="protein sequence ID" value="TGX81717.1"/>
    <property type="molecule type" value="Genomic_DNA"/>
</dbReference>
<keyword evidence="2" id="KW-1185">Reference proteome</keyword>
<proteinExistence type="predicted"/>